<protein>
    <submittedName>
        <fullName evidence="2">TIGR02444 family protein</fullName>
    </submittedName>
</protein>
<dbReference type="Proteomes" id="UP000611945">
    <property type="component" value="Unassembled WGS sequence"/>
</dbReference>
<dbReference type="Pfam" id="PF09523">
    <property type="entry name" value="DUF2390"/>
    <property type="match status" value="1"/>
</dbReference>
<evidence type="ECO:0000313" key="3">
    <source>
        <dbReference type="Proteomes" id="UP000611945"/>
    </source>
</evidence>
<dbReference type="RefSeq" id="WP_251835679.1">
    <property type="nucleotide sequence ID" value="NZ_JACSQG010000002.1"/>
</dbReference>
<organism evidence="2 3">
    <name type="scientific">Serpens gallinarum</name>
    <dbReference type="NCBI Taxonomy" id="2763075"/>
    <lineage>
        <taxon>Bacteria</taxon>
        <taxon>Pseudomonadati</taxon>
        <taxon>Pseudomonadota</taxon>
        <taxon>Gammaproteobacteria</taxon>
        <taxon>Pseudomonadales</taxon>
        <taxon>Pseudomonadaceae</taxon>
        <taxon>Pseudomonas</taxon>
    </lineage>
</organism>
<keyword evidence="1" id="KW-0175">Coiled coil</keyword>
<dbReference type="NCBIfam" id="TIGR02444">
    <property type="entry name" value="TIGR02444 family protein"/>
    <property type="match status" value="1"/>
</dbReference>
<accession>A0ABR8TMB7</accession>
<proteinExistence type="predicted"/>
<dbReference type="EMBL" id="JACSQG010000002">
    <property type="protein sequence ID" value="MBD7976911.1"/>
    <property type="molecule type" value="Genomic_DNA"/>
</dbReference>
<name>A0ABR8TMB7_9PSED</name>
<comment type="caution">
    <text evidence="2">The sequence shown here is derived from an EMBL/GenBank/DDBJ whole genome shotgun (WGS) entry which is preliminary data.</text>
</comment>
<keyword evidence="3" id="KW-1185">Reference proteome</keyword>
<sequence length="160" mass="17699">MTDLWDFALRLYAQPGVEPACLRLQAGGADVCLLLCAAWLDRRGVACDAARVQQLRKQAEPWQRTVTTQLRQLRQEWKSAAQGDAQLTELREQLKRLELQAEQVVLQRLGAIARAWPSIAGETDMVWLRAIAGETADPAALASLHQAAASLARAPHDRLP</sequence>
<evidence type="ECO:0000313" key="2">
    <source>
        <dbReference type="EMBL" id="MBD7976911.1"/>
    </source>
</evidence>
<gene>
    <name evidence="2" type="ORF">H9642_06875</name>
</gene>
<dbReference type="InterPro" id="IPR012659">
    <property type="entry name" value="CHP02444"/>
</dbReference>
<feature type="coiled-coil region" evidence="1">
    <location>
        <begin position="80"/>
        <end position="107"/>
    </location>
</feature>
<reference evidence="2 3" key="1">
    <citation type="submission" date="2020-08" db="EMBL/GenBank/DDBJ databases">
        <title>A Genomic Blueprint of the Chicken Gut Microbiome.</title>
        <authorList>
            <person name="Gilroy R."/>
            <person name="Ravi A."/>
            <person name="Getino M."/>
            <person name="Pursley I."/>
            <person name="Horton D.L."/>
            <person name="Alikhan N.-F."/>
            <person name="Baker D."/>
            <person name="Gharbi K."/>
            <person name="Hall N."/>
            <person name="Watson M."/>
            <person name="Adriaenssens E.M."/>
            <person name="Foster-Nyarko E."/>
            <person name="Jarju S."/>
            <person name="Secka A."/>
            <person name="Antonio M."/>
            <person name="Oren A."/>
            <person name="Chaudhuri R."/>
            <person name="La Ragione R.M."/>
            <person name="Hildebrand F."/>
            <person name="Pallen M.J."/>
        </authorList>
    </citation>
    <scope>NUCLEOTIDE SEQUENCE [LARGE SCALE GENOMIC DNA]</scope>
    <source>
        <strain evidence="2 3">Sa2CUA2</strain>
    </source>
</reference>
<evidence type="ECO:0000256" key="1">
    <source>
        <dbReference type="SAM" id="Coils"/>
    </source>
</evidence>